<dbReference type="SUPFAM" id="SSF53335">
    <property type="entry name" value="S-adenosyl-L-methionine-dependent methyltransferases"/>
    <property type="match status" value="1"/>
</dbReference>
<proteinExistence type="predicted"/>
<dbReference type="EMBL" id="BAAATD010000021">
    <property type="protein sequence ID" value="GAA2636843.1"/>
    <property type="molecule type" value="Genomic_DNA"/>
</dbReference>
<dbReference type="Pfam" id="PF13649">
    <property type="entry name" value="Methyltransf_25"/>
    <property type="match status" value="1"/>
</dbReference>
<evidence type="ECO:0000313" key="2">
    <source>
        <dbReference type="EMBL" id="GAA2636843.1"/>
    </source>
</evidence>
<evidence type="ECO:0000259" key="1">
    <source>
        <dbReference type="Pfam" id="PF13649"/>
    </source>
</evidence>
<dbReference type="InterPro" id="IPR029063">
    <property type="entry name" value="SAM-dependent_MTases_sf"/>
</dbReference>
<name>A0ABN3QW48_9ACTN</name>
<dbReference type="Proteomes" id="UP001501509">
    <property type="component" value="Unassembled WGS sequence"/>
</dbReference>
<comment type="caution">
    <text evidence="2">The sequence shown here is derived from an EMBL/GenBank/DDBJ whole genome shotgun (WGS) entry which is preliminary data.</text>
</comment>
<accession>A0ABN3QW48</accession>
<organism evidence="2 3">
    <name type="scientific">Actinomadura fulvescens</name>
    <dbReference type="NCBI Taxonomy" id="46160"/>
    <lineage>
        <taxon>Bacteria</taxon>
        <taxon>Bacillati</taxon>
        <taxon>Actinomycetota</taxon>
        <taxon>Actinomycetes</taxon>
        <taxon>Streptosporangiales</taxon>
        <taxon>Thermomonosporaceae</taxon>
        <taxon>Actinomadura</taxon>
    </lineage>
</organism>
<dbReference type="Gene3D" id="3.40.50.150">
    <property type="entry name" value="Vaccinia Virus protein VP39"/>
    <property type="match status" value="1"/>
</dbReference>
<keyword evidence="3" id="KW-1185">Reference proteome</keyword>
<feature type="domain" description="Methyltransferase" evidence="1">
    <location>
        <begin position="50"/>
        <end position="110"/>
    </location>
</feature>
<protein>
    <recommendedName>
        <fullName evidence="1">Methyltransferase domain-containing protein</fullName>
    </recommendedName>
</protein>
<evidence type="ECO:0000313" key="3">
    <source>
        <dbReference type="Proteomes" id="UP001501509"/>
    </source>
</evidence>
<sequence length="318" mass="34107">MPVISRVFGHRHLRASDLIRPAAAQVFFEPPDTELGVWVAQDLMTPGCSVLDLGSGSGAAAAAIARAGAARVHGIDDCAETVAWASQHYASRDDDPRVTFARGNFAAMSSEELLATVPGTLPRPLVVTSNPPYVPLTARAAELRPSISGGTDGLRWASAIIGHARSLQTDLGFTIGSYSSPREAVRLLESAGYRVHAVTLCPLPLGAFTQDNMEQVLALEEQGEAVLWRTAPKEFARDGLAYFIVGLACHWTGGANDRSADGRPKENGLTGEGLLHLLRTAARSHVPRLEALDERLPNGWAGPLRVLDLPVPNERHHW</sequence>
<dbReference type="RefSeq" id="WP_344548903.1">
    <property type="nucleotide sequence ID" value="NZ_BAAATD010000021.1"/>
</dbReference>
<dbReference type="InterPro" id="IPR041698">
    <property type="entry name" value="Methyltransf_25"/>
</dbReference>
<reference evidence="2 3" key="1">
    <citation type="journal article" date="2019" name="Int. J. Syst. Evol. Microbiol.">
        <title>The Global Catalogue of Microorganisms (GCM) 10K type strain sequencing project: providing services to taxonomists for standard genome sequencing and annotation.</title>
        <authorList>
            <consortium name="The Broad Institute Genomics Platform"/>
            <consortium name="The Broad Institute Genome Sequencing Center for Infectious Disease"/>
            <person name="Wu L."/>
            <person name="Ma J."/>
        </authorList>
    </citation>
    <scope>NUCLEOTIDE SEQUENCE [LARGE SCALE GENOMIC DNA]</scope>
    <source>
        <strain evidence="2 3">JCM 6833</strain>
    </source>
</reference>
<gene>
    <name evidence="2" type="ORF">GCM10010411_90210</name>
</gene>